<dbReference type="PROSITE" id="PS51201">
    <property type="entry name" value="RCK_N"/>
    <property type="match status" value="1"/>
</dbReference>
<evidence type="ECO:0000313" key="5">
    <source>
        <dbReference type="EMBL" id="KQB34636.1"/>
    </source>
</evidence>
<dbReference type="InterPro" id="IPR050721">
    <property type="entry name" value="Trk_Ktr_HKT_K-transport"/>
</dbReference>
<dbReference type="PATRIC" id="fig|507754.4.peg.86"/>
<feature type="transmembrane region" description="Helical" evidence="2">
    <location>
        <begin position="21"/>
        <end position="42"/>
    </location>
</feature>
<feature type="transmembrane region" description="Helical" evidence="2">
    <location>
        <begin position="85"/>
        <end position="107"/>
    </location>
</feature>
<dbReference type="SUPFAM" id="SSF51735">
    <property type="entry name" value="NAD(P)-binding Rossmann-fold domains"/>
    <property type="match status" value="1"/>
</dbReference>
<keyword evidence="2" id="KW-1133">Transmembrane helix</keyword>
<evidence type="ECO:0000313" key="4">
    <source>
        <dbReference type="EMBL" id="KPV46547.1"/>
    </source>
</evidence>
<evidence type="ECO:0000256" key="1">
    <source>
        <dbReference type="ARBA" id="ARBA00004651"/>
    </source>
</evidence>
<comment type="subcellular location">
    <subcellularLocation>
        <location evidence="1">Cell membrane</location>
        <topology evidence="1">Multi-pass membrane protein</topology>
    </subcellularLocation>
</comment>
<keyword evidence="2" id="KW-0472">Membrane</keyword>
<organism evidence="5 6">
    <name type="scientific">Acidiplasma aeolicum</name>
    <dbReference type="NCBI Taxonomy" id="507754"/>
    <lineage>
        <taxon>Archaea</taxon>
        <taxon>Methanobacteriati</taxon>
        <taxon>Thermoplasmatota</taxon>
        <taxon>Thermoplasmata</taxon>
        <taxon>Thermoplasmatales</taxon>
        <taxon>Ferroplasmaceae</taxon>
        <taxon>Acidiplasma</taxon>
    </lineage>
</organism>
<dbReference type="PANTHER" id="PTHR43833:SF9">
    <property type="entry name" value="POTASSIUM CHANNEL PROTEIN YUGO-RELATED"/>
    <property type="match status" value="1"/>
</dbReference>
<dbReference type="EMBL" id="LKBG01000229">
    <property type="protein sequence ID" value="KQB34636.1"/>
    <property type="molecule type" value="Genomic_DNA"/>
</dbReference>
<dbReference type="Proteomes" id="UP000050320">
    <property type="component" value="Unassembled WGS sequence"/>
</dbReference>
<keyword evidence="5" id="KW-0813">Transport</keyword>
<sequence length="331" mass="37548">MNVYPFYFFFKRLKKYSKNHIFKAGMLLVIVIIYSVFSEYYLENNIASSGIHNLFTSLWWTMQTITTVGYGDTPVYGEYGRINGMAIMLIGIGSLGYFTAAVTTILIDSRLAARLGDKMAVEKKHIIICNYNDTAKKVLDEISAAGYDIVILNQDDIPQKNDYTFIKGNFLNENDLIKAGIKKASIILIFSKNEDRDSMAIDAETILSAMIARRLNNALRIIAEILNPSSRMHAEPYIDDIIIKGDVSSMLIYSSINIPGMPELFNEMLKSGRMVEDDINDVQRNMTFKEFLEIMQKNGKTVIGFRKNDVIMLANASDNKVDMDSYIYINN</sequence>
<keyword evidence="6" id="KW-1185">Reference proteome</keyword>
<dbReference type="GO" id="GO:0034220">
    <property type="term" value="P:monoatomic ion transmembrane transport"/>
    <property type="evidence" value="ECO:0007669"/>
    <property type="project" value="UniProtKB-KW"/>
</dbReference>
<dbReference type="AlphaFoldDB" id="A0A0N8VKT7"/>
<dbReference type="GO" id="GO:0006813">
    <property type="term" value="P:potassium ion transport"/>
    <property type="evidence" value="ECO:0007669"/>
    <property type="project" value="InterPro"/>
</dbReference>
<protein>
    <submittedName>
        <fullName evidence="5">Potassium channel protein</fullName>
    </submittedName>
</protein>
<proteinExistence type="predicted"/>
<evidence type="ECO:0000313" key="7">
    <source>
        <dbReference type="Proteomes" id="UP000050515"/>
    </source>
</evidence>
<dbReference type="GO" id="GO:0005886">
    <property type="term" value="C:plasma membrane"/>
    <property type="evidence" value="ECO:0007669"/>
    <property type="project" value="UniProtKB-SubCell"/>
</dbReference>
<dbReference type="Pfam" id="PF07885">
    <property type="entry name" value="Ion_trans_2"/>
    <property type="match status" value="1"/>
</dbReference>
<reference evidence="5 6" key="2">
    <citation type="submission" date="2015-09" db="EMBL/GenBank/DDBJ databases">
        <title>Heavy metals and arsenic resistance mechanisms in polyextremophilic archaea of the family Ferroplasmaceae.</title>
        <authorList>
            <person name="Bulaev A.G."/>
            <person name="Kanygina A.V."/>
        </authorList>
    </citation>
    <scope>NUCLEOTIDE SEQUENCE [LARGE SCALE GENOMIC DNA]</scope>
    <source>
        <strain evidence="5 6">VT</strain>
    </source>
</reference>
<dbReference type="Gene3D" id="3.40.50.720">
    <property type="entry name" value="NAD(P)-binding Rossmann-like Domain"/>
    <property type="match status" value="1"/>
</dbReference>
<dbReference type="PANTHER" id="PTHR43833">
    <property type="entry name" value="POTASSIUM CHANNEL PROTEIN 2-RELATED-RELATED"/>
    <property type="match status" value="1"/>
</dbReference>
<name>A0A0N8VKT7_9ARCH</name>
<dbReference type="InterPro" id="IPR013099">
    <property type="entry name" value="K_chnl_dom"/>
</dbReference>
<comment type="caution">
    <text evidence="5">The sequence shown here is derived from an EMBL/GenBank/DDBJ whole genome shotgun (WGS) entry which is preliminary data.</text>
</comment>
<dbReference type="RefSeq" id="WP_048102097.1">
    <property type="nucleotide sequence ID" value="NZ_LJCQ01000224.1"/>
</dbReference>
<dbReference type="SUPFAM" id="SSF81324">
    <property type="entry name" value="Voltage-gated potassium channels"/>
    <property type="match status" value="1"/>
</dbReference>
<evidence type="ECO:0000259" key="3">
    <source>
        <dbReference type="PROSITE" id="PS51201"/>
    </source>
</evidence>
<accession>A0A0N8VKT7</accession>
<dbReference type="OrthoDB" id="43518at2157"/>
<evidence type="ECO:0000256" key="2">
    <source>
        <dbReference type="SAM" id="Phobius"/>
    </source>
</evidence>
<dbReference type="Proteomes" id="UP000050515">
    <property type="component" value="Unassembled WGS sequence"/>
</dbReference>
<gene>
    <name evidence="5" type="ORF">AOG54_04255</name>
    <name evidence="4" type="ORF">SE19_05020</name>
</gene>
<keyword evidence="2" id="KW-0812">Transmembrane</keyword>
<reference evidence="4 7" key="1">
    <citation type="submission" date="2015-09" db="EMBL/GenBank/DDBJ databases">
        <title>Draft genome sequence of Acidiplasma aeolicum DSM 18409.</title>
        <authorList>
            <person name="Hemp J."/>
        </authorList>
    </citation>
    <scope>NUCLEOTIDE SEQUENCE [LARGE SCALE GENOMIC DNA]</scope>
    <source>
        <strain evidence="4 7">V</strain>
    </source>
</reference>
<evidence type="ECO:0000313" key="6">
    <source>
        <dbReference type="Proteomes" id="UP000050320"/>
    </source>
</evidence>
<dbReference type="InterPro" id="IPR036291">
    <property type="entry name" value="NAD(P)-bd_dom_sf"/>
</dbReference>
<keyword evidence="5" id="KW-0407">Ion channel</keyword>
<dbReference type="Pfam" id="PF22614">
    <property type="entry name" value="Slo-like_RCK"/>
    <property type="match status" value="1"/>
</dbReference>
<feature type="domain" description="RCK N-terminal" evidence="3">
    <location>
        <begin position="123"/>
        <end position="242"/>
    </location>
</feature>
<dbReference type="InterPro" id="IPR003148">
    <property type="entry name" value="RCK_N"/>
</dbReference>
<keyword evidence="5" id="KW-0406">Ion transport</keyword>
<dbReference type="Gene3D" id="1.10.287.70">
    <property type="match status" value="1"/>
</dbReference>
<dbReference type="EMBL" id="LJCQ01000224">
    <property type="protein sequence ID" value="KPV46547.1"/>
    <property type="molecule type" value="Genomic_DNA"/>
</dbReference>